<dbReference type="GO" id="GO:0048255">
    <property type="term" value="P:mRNA stabilization"/>
    <property type="evidence" value="ECO:0007669"/>
    <property type="project" value="InterPro"/>
</dbReference>
<evidence type="ECO:0000313" key="2">
    <source>
        <dbReference type="Proteomes" id="UP000799444"/>
    </source>
</evidence>
<keyword evidence="2" id="KW-1185">Reference proteome</keyword>
<accession>A0A9P4RAI6</accession>
<name>A0A9P4RAI6_9PLEO</name>
<dbReference type="AlphaFoldDB" id="A0A9P4RAI6"/>
<dbReference type="Proteomes" id="UP000799444">
    <property type="component" value="Unassembled WGS sequence"/>
</dbReference>
<reference evidence="1" key="1">
    <citation type="journal article" date="2020" name="Stud. Mycol.">
        <title>101 Dothideomycetes genomes: a test case for predicting lifestyles and emergence of pathogens.</title>
        <authorList>
            <person name="Haridas S."/>
            <person name="Albert R."/>
            <person name="Binder M."/>
            <person name="Bloem J."/>
            <person name="Labutti K."/>
            <person name="Salamov A."/>
            <person name="Andreopoulos B."/>
            <person name="Baker S."/>
            <person name="Barry K."/>
            <person name="Bills G."/>
            <person name="Bluhm B."/>
            <person name="Cannon C."/>
            <person name="Castanera R."/>
            <person name="Culley D."/>
            <person name="Daum C."/>
            <person name="Ezra D."/>
            <person name="Gonzalez J."/>
            <person name="Henrissat B."/>
            <person name="Kuo A."/>
            <person name="Liang C."/>
            <person name="Lipzen A."/>
            <person name="Lutzoni F."/>
            <person name="Magnuson J."/>
            <person name="Mondo S."/>
            <person name="Nolan M."/>
            <person name="Ohm R."/>
            <person name="Pangilinan J."/>
            <person name="Park H.-J."/>
            <person name="Ramirez L."/>
            <person name="Alfaro M."/>
            <person name="Sun H."/>
            <person name="Tritt A."/>
            <person name="Yoshinaga Y."/>
            <person name="Zwiers L.-H."/>
            <person name="Turgeon B."/>
            <person name="Goodwin S."/>
            <person name="Spatafora J."/>
            <person name="Crous P."/>
            <person name="Grigoriev I."/>
        </authorList>
    </citation>
    <scope>NUCLEOTIDE SEQUENCE</scope>
    <source>
        <strain evidence="1">CBS 125425</strain>
    </source>
</reference>
<dbReference type="Pfam" id="PF21071">
    <property type="entry name" value="LARP1_HEAT"/>
    <property type="match status" value="1"/>
</dbReference>
<dbReference type="GO" id="GO:0000339">
    <property type="term" value="F:RNA cap binding"/>
    <property type="evidence" value="ECO:0007669"/>
    <property type="project" value="InterPro"/>
</dbReference>
<comment type="caution">
    <text evidence="1">The sequence shown here is derived from an EMBL/GenBank/DDBJ whole genome shotgun (WGS) entry which is preliminary data.</text>
</comment>
<gene>
    <name evidence="1" type="ORF">EJ04DRAFT_425691</name>
</gene>
<feature type="non-terminal residue" evidence="1">
    <location>
        <position position="1"/>
    </location>
</feature>
<proteinExistence type="predicted"/>
<organism evidence="1 2">
    <name type="scientific">Polyplosphaeria fusca</name>
    <dbReference type="NCBI Taxonomy" id="682080"/>
    <lineage>
        <taxon>Eukaryota</taxon>
        <taxon>Fungi</taxon>
        <taxon>Dikarya</taxon>
        <taxon>Ascomycota</taxon>
        <taxon>Pezizomycotina</taxon>
        <taxon>Dothideomycetes</taxon>
        <taxon>Pleosporomycetidae</taxon>
        <taxon>Pleosporales</taxon>
        <taxon>Tetraplosphaeriaceae</taxon>
        <taxon>Polyplosphaeria</taxon>
    </lineage>
</organism>
<dbReference type="InterPro" id="IPR006607">
    <property type="entry name" value="DM15"/>
</dbReference>
<dbReference type="OrthoDB" id="340227at2759"/>
<protein>
    <submittedName>
        <fullName evidence="1">Uncharacterized protein</fullName>
    </submittedName>
</protein>
<dbReference type="SMART" id="SM00684">
    <property type="entry name" value="DM15"/>
    <property type="match status" value="2"/>
</dbReference>
<evidence type="ECO:0000313" key="1">
    <source>
        <dbReference type="EMBL" id="KAF2739916.1"/>
    </source>
</evidence>
<sequence>WVKGKDAPVESLPPDSTYESYLHLRAKALEQRQSAFPGSCPYDMDVLYQFWSHFLIRNFNSRMYIEFRQLAFADSEEDLSDVGMQNLIKFYGEALLSTQSLIREQVARHYIDLVKQEQEHGGQKPAFRQLRSAWRNGALDPRSRKRIMDLIDADLTSVLEQ</sequence>
<dbReference type="EMBL" id="ML996102">
    <property type="protein sequence ID" value="KAF2739916.1"/>
    <property type="molecule type" value="Genomic_DNA"/>
</dbReference>